<accession>A0A1F7UVI7</accession>
<proteinExistence type="predicted"/>
<name>A0A1F7UVI7_9BACT</name>
<dbReference type="EMBL" id="MGEJ01000003">
    <property type="protein sequence ID" value="OGL81677.1"/>
    <property type="molecule type" value="Genomic_DNA"/>
</dbReference>
<comment type="caution">
    <text evidence="1">The sequence shown here is derived from an EMBL/GenBank/DDBJ whole genome shotgun (WGS) entry which is preliminary data.</text>
</comment>
<protein>
    <submittedName>
        <fullName evidence="1">Uncharacterized protein</fullName>
    </submittedName>
</protein>
<organism evidence="1 2">
    <name type="scientific">Candidatus Uhrbacteria bacterium RIFCSPLOWO2_01_FULL_47_24</name>
    <dbReference type="NCBI Taxonomy" id="1802401"/>
    <lineage>
        <taxon>Bacteria</taxon>
        <taxon>Candidatus Uhriibacteriota</taxon>
    </lineage>
</organism>
<sequence>MFAKNNAHNSIIVPNPAALDKERMFPPARLTTRAALFFISPHPPLSLGERKTEGWVRDIKSGAPTFPTDADAIRFCGTGKLGGQVKPRAIIAPAKDRRLHFHLFIFLSSRPTCGGVPQ</sequence>
<dbReference type="AlphaFoldDB" id="A0A1F7UVI7"/>
<evidence type="ECO:0000313" key="1">
    <source>
        <dbReference type="EMBL" id="OGL81677.1"/>
    </source>
</evidence>
<evidence type="ECO:0000313" key="2">
    <source>
        <dbReference type="Proteomes" id="UP000176897"/>
    </source>
</evidence>
<dbReference type="Proteomes" id="UP000176897">
    <property type="component" value="Unassembled WGS sequence"/>
</dbReference>
<gene>
    <name evidence="1" type="ORF">A3B21_04470</name>
</gene>
<reference evidence="1 2" key="1">
    <citation type="journal article" date="2016" name="Nat. Commun.">
        <title>Thousands of microbial genomes shed light on interconnected biogeochemical processes in an aquifer system.</title>
        <authorList>
            <person name="Anantharaman K."/>
            <person name="Brown C.T."/>
            <person name="Hug L.A."/>
            <person name="Sharon I."/>
            <person name="Castelle C.J."/>
            <person name="Probst A.J."/>
            <person name="Thomas B.C."/>
            <person name="Singh A."/>
            <person name="Wilkins M.J."/>
            <person name="Karaoz U."/>
            <person name="Brodie E.L."/>
            <person name="Williams K.H."/>
            <person name="Hubbard S.S."/>
            <person name="Banfield J.F."/>
        </authorList>
    </citation>
    <scope>NUCLEOTIDE SEQUENCE [LARGE SCALE GENOMIC DNA]</scope>
</reference>